<dbReference type="Proteomes" id="UP001289374">
    <property type="component" value="Unassembled WGS sequence"/>
</dbReference>
<dbReference type="AlphaFoldDB" id="A0AAE2C5P3"/>
<evidence type="ECO:0000256" key="4">
    <source>
        <dbReference type="ARBA" id="ARBA00023163"/>
    </source>
</evidence>
<reference evidence="7" key="2">
    <citation type="journal article" date="2024" name="Plant">
        <title>Genomic evolution and insights into agronomic trait innovations of Sesamum species.</title>
        <authorList>
            <person name="Miao H."/>
            <person name="Wang L."/>
            <person name="Qu L."/>
            <person name="Liu H."/>
            <person name="Sun Y."/>
            <person name="Le M."/>
            <person name="Wang Q."/>
            <person name="Wei S."/>
            <person name="Zheng Y."/>
            <person name="Lin W."/>
            <person name="Duan Y."/>
            <person name="Cao H."/>
            <person name="Xiong S."/>
            <person name="Wang X."/>
            <person name="Wei L."/>
            <person name="Li C."/>
            <person name="Ma Q."/>
            <person name="Ju M."/>
            <person name="Zhao R."/>
            <person name="Li G."/>
            <person name="Mu C."/>
            <person name="Tian Q."/>
            <person name="Mei H."/>
            <person name="Zhang T."/>
            <person name="Gao T."/>
            <person name="Zhang H."/>
        </authorList>
    </citation>
    <scope>NUCLEOTIDE SEQUENCE</scope>
    <source>
        <strain evidence="7">K16</strain>
    </source>
</reference>
<keyword evidence="8" id="KW-1185">Reference proteome</keyword>
<dbReference type="GO" id="GO:0003677">
    <property type="term" value="F:DNA binding"/>
    <property type="evidence" value="ECO:0007669"/>
    <property type="project" value="UniProtKB-KW"/>
</dbReference>
<dbReference type="EMBL" id="JACGWL010000001">
    <property type="protein sequence ID" value="KAK4410057.1"/>
    <property type="molecule type" value="Genomic_DNA"/>
</dbReference>
<evidence type="ECO:0000256" key="5">
    <source>
        <dbReference type="ARBA" id="ARBA00023242"/>
    </source>
</evidence>
<name>A0AAE2C5P3_9LAMI</name>
<dbReference type="PANTHER" id="PTHR31541:SF25">
    <property type="entry name" value="GAMMA-GLIADIN B"/>
    <property type="match status" value="1"/>
</dbReference>
<evidence type="ECO:0000256" key="6">
    <source>
        <dbReference type="SAM" id="MobiDB-lite"/>
    </source>
</evidence>
<keyword evidence="4" id="KW-0804">Transcription</keyword>
<keyword evidence="3" id="KW-0238">DNA-binding</keyword>
<dbReference type="PANTHER" id="PTHR31541">
    <property type="entry name" value="B3 DOMAIN PLANT PROTEIN-RELATED"/>
    <property type="match status" value="1"/>
</dbReference>
<feature type="region of interest" description="Disordered" evidence="6">
    <location>
        <begin position="102"/>
        <end position="139"/>
    </location>
</feature>
<evidence type="ECO:0000256" key="3">
    <source>
        <dbReference type="ARBA" id="ARBA00023125"/>
    </source>
</evidence>
<evidence type="ECO:0000313" key="8">
    <source>
        <dbReference type="Proteomes" id="UP001289374"/>
    </source>
</evidence>
<dbReference type="InterPro" id="IPR005508">
    <property type="entry name" value="At2g31720-like"/>
</dbReference>
<dbReference type="GO" id="GO:0005634">
    <property type="term" value="C:nucleus"/>
    <property type="evidence" value="ECO:0007669"/>
    <property type="project" value="UniProtKB-SubCell"/>
</dbReference>
<comment type="caution">
    <text evidence="7">The sequence shown here is derived from an EMBL/GenBank/DDBJ whole genome shotgun (WGS) entry which is preliminary data.</text>
</comment>
<dbReference type="SUPFAM" id="SSF101936">
    <property type="entry name" value="DNA-binding pseudobarrel domain"/>
    <property type="match status" value="1"/>
</dbReference>
<evidence type="ECO:0008006" key="9">
    <source>
        <dbReference type="Google" id="ProtNLM"/>
    </source>
</evidence>
<comment type="subcellular location">
    <subcellularLocation>
        <location evidence="1">Nucleus</location>
    </subcellularLocation>
</comment>
<organism evidence="7 8">
    <name type="scientific">Sesamum angolense</name>
    <dbReference type="NCBI Taxonomy" id="2727404"/>
    <lineage>
        <taxon>Eukaryota</taxon>
        <taxon>Viridiplantae</taxon>
        <taxon>Streptophyta</taxon>
        <taxon>Embryophyta</taxon>
        <taxon>Tracheophyta</taxon>
        <taxon>Spermatophyta</taxon>
        <taxon>Magnoliopsida</taxon>
        <taxon>eudicotyledons</taxon>
        <taxon>Gunneridae</taxon>
        <taxon>Pentapetalae</taxon>
        <taxon>asterids</taxon>
        <taxon>lamiids</taxon>
        <taxon>Lamiales</taxon>
        <taxon>Pedaliaceae</taxon>
        <taxon>Sesamum</taxon>
    </lineage>
</organism>
<dbReference type="Gene3D" id="2.40.330.10">
    <property type="entry name" value="DNA-binding pseudobarrel domain"/>
    <property type="match status" value="1"/>
</dbReference>
<gene>
    <name evidence="7" type="ORF">Sango_0078700</name>
</gene>
<sequence>MEKMDKIRLFGVDIYVPRRDDTPPVQQSDQVVAHADDDDDDHVDTTLRLVGPGLVPRNMDRLRVYNPVPLQWYNPSMALESGLQFGGNRPDENPLTLNLGVARSNDENRGKQLKRKQNNVAADERKRKPVKRRRSADQELEPEIPLLEEIPRRLLETIQMSNGTNPVFLYHKKLQHSDVRADQNRLFLTRCEKLMEFLTEEERNIVNGRKEGLEVFAVDSHDQREFYKLHLANWPSLTMTVINSDWKKMVKKSNASTGDWVVIWGYRRNGRLHFAVNFRASGAEAQSNGGASTSTSTSNQGIGTSTT</sequence>
<protein>
    <recommendedName>
        <fullName evidence="9">B3 domain-containing protein</fullName>
    </recommendedName>
</protein>
<reference evidence="7" key="1">
    <citation type="submission" date="2020-06" db="EMBL/GenBank/DDBJ databases">
        <authorList>
            <person name="Li T."/>
            <person name="Hu X."/>
            <person name="Zhang T."/>
            <person name="Song X."/>
            <person name="Zhang H."/>
            <person name="Dai N."/>
            <person name="Sheng W."/>
            <person name="Hou X."/>
            <person name="Wei L."/>
        </authorList>
    </citation>
    <scope>NUCLEOTIDE SEQUENCE</scope>
    <source>
        <strain evidence="7">K16</strain>
        <tissue evidence="7">Leaf</tissue>
    </source>
</reference>
<feature type="compositionally biased region" description="Low complexity" evidence="6">
    <location>
        <begin position="285"/>
        <end position="301"/>
    </location>
</feature>
<evidence type="ECO:0000256" key="1">
    <source>
        <dbReference type="ARBA" id="ARBA00004123"/>
    </source>
</evidence>
<accession>A0AAE2C5P3</accession>
<evidence type="ECO:0000313" key="7">
    <source>
        <dbReference type="EMBL" id="KAK4410057.1"/>
    </source>
</evidence>
<evidence type="ECO:0000256" key="2">
    <source>
        <dbReference type="ARBA" id="ARBA00023015"/>
    </source>
</evidence>
<feature type="region of interest" description="Disordered" evidence="6">
    <location>
        <begin position="284"/>
        <end position="307"/>
    </location>
</feature>
<keyword evidence="2" id="KW-0805">Transcription regulation</keyword>
<dbReference type="InterPro" id="IPR015300">
    <property type="entry name" value="DNA-bd_pseudobarrel_sf"/>
</dbReference>
<dbReference type="Pfam" id="PF03754">
    <property type="entry name" value="At2g31720-like"/>
    <property type="match status" value="1"/>
</dbReference>
<keyword evidence="5" id="KW-0539">Nucleus</keyword>
<proteinExistence type="predicted"/>